<feature type="region of interest" description="Disordered" evidence="1">
    <location>
        <begin position="42"/>
        <end position="88"/>
    </location>
</feature>
<organism evidence="2">
    <name type="scientific">Sesamum latifolium</name>
    <dbReference type="NCBI Taxonomy" id="2727402"/>
    <lineage>
        <taxon>Eukaryota</taxon>
        <taxon>Viridiplantae</taxon>
        <taxon>Streptophyta</taxon>
        <taxon>Embryophyta</taxon>
        <taxon>Tracheophyta</taxon>
        <taxon>Spermatophyta</taxon>
        <taxon>Magnoliopsida</taxon>
        <taxon>eudicotyledons</taxon>
        <taxon>Gunneridae</taxon>
        <taxon>Pentapetalae</taxon>
        <taxon>asterids</taxon>
        <taxon>lamiids</taxon>
        <taxon>Lamiales</taxon>
        <taxon>Pedaliaceae</taxon>
        <taxon>Sesamum</taxon>
    </lineage>
</organism>
<gene>
    <name evidence="2" type="ORF">Slati_1882300</name>
</gene>
<reference evidence="2" key="2">
    <citation type="journal article" date="2024" name="Plant">
        <title>Genomic evolution and insights into agronomic trait innovations of Sesamum species.</title>
        <authorList>
            <person name="Miao H."/>
            <person name="Wang L."/>
            <person name="Qu L."/>
            <person name="Liu H."/>
            <person name="Sun Y."/>
            <person name="Le M."/>
            <person name="Wang Q."/>
            <person name="Wei S."/>
            <person name="Zheng Y."/>
            <person name="Lin W."/>
            <person name="Duan Y."/>
            <person name="Cao H."/>
            <person name="Xiong S."/>
            <person name="Wang X."/>
            <person name="Wei L."/>
            <person name="Li C."/>
            <person name="Ma Q."/>
            <person name="Ju M."/>
            <person name="Zhao R."/>
            <person name="Li G."/>
            <person name="Mu C."/>
            <person name="Tian Q."/>
            <person name="Mei H."/>
            <person name="Zhang T."/>
            <person name="Gao T."/>
            <person name="Zhang H."/>
        </authorList>
    </citation>
    <scope>NUCLEOTIDE SEQUENCE</scope>
    <source>
        <strain evidence="2">KEN1</strain>
    </source>
</reference>
<accession>A0AAW2X009</accession>
<proteinExistence type="predicted"/>
<dbReference type="EMBL" id="JACGWN010000006">
    <property type="protein sequence ID" value="KAL0447544.1"/>
    <property type="molecule type" value="Genomic_DNA"/>
</dbReference>
<comment type="caution">
    <text evidence="2">The sequence shown here is derived from an EMBL/GenBank/DDBJ whole genome shotgun (WGS) entry which is preliminary data.</text>
</comment>
<feature type="compositionally biased region" description="Polar residues" evidence="1">
    <location>
        <begin position="65"/>
        <end position="74"/>
    </location>
</feature>
<sequence length="102" mass="11190">MPTNSIFHVQGVPFKKQKVVEVPSNAQALQIAEGTSLALASRAAPSSVAMVPGPPRPVDPLTESPHYSTSSGGSPQDFYTPYNRLSPRPYRSKWRYYSQPTQ</sequence>
<dbReference type="AlphaFoldDB" id="A0AAW2X009"/>
<evidence type="ECO:0000256" key="1">
    <source>
        <dbReference type="SAM" id="MobiDB-lite"/>
    </source>
</evidence>
<reference evidence="2" key="1">
    <citation type="submission" date="2020-06" db="EMBL/GenBank/DDBJ databases">
        <authorList>
            <person name="Li T."/>
            <person name="Hu X."/>
            <person name="Zhang T."/>
            <person name="Song X."/>
            <person name="Zhang H."/>
            <person name="Dai N."/>
            <person name="Sheng W."/>
            <person name="Hou X."/>
            <person name="Wei L."/>
        </authorList>
    </citation>
    <scope>NUCLEOTIDE SEQUENCE</scope>
    <source>
        <strain evidence="2">KEN1</strain>
        <tissue evidence="2">Leaf</tissue>
    </source>
</reference>
<evidence type="ECO:0000313" key="2">
    <source>
        <dbReference type="EMBL" id="KAL0447544.1"/>
    </source>
</evidence>
<protein>
    <submittedName>
        <fullName evidence="2">Uncharacterized protein</fullName>
    </submittedName>
</protein>
<name>A0AAW2X009_9LAMI</name>